<keyword evidence="2" id="KW-1185">Reference proteome</keyword>
<evidence type="ECO:0000313" key="1">
    <source>
        <dbReference type="EMBL" id="EEK16085.1"/>
    </source>
</evidence>
<dbReference type="Proteomes" id="UP000003303">
    <property type="component" value="Unassembled WGS sequence"/>
</dbReference>
<sequence length="525" mass="57106">MSLKGYAQDGQWVTVIHETFDAFSQGTNTAPTQPEATLLIKDQTLDKFDLTKSKSLYQAGGAILFYDAEGASLFTKEMNLLGDKLRISCKVKAFSAMSPLAFKLTSEGAEQETQFIDNDYSKDWQSMTFEMPAGSEKCALRISTKPGFFGTVTGVFLDEITVEVLNPREVTTDPQLIVSESDVTFLDSEVNDESYAKEITVKGYNLTELPTYEIEGANADEAKFTASGDLTKDGGKVSVNVTHLKPGVHTAQLVITSGSLKHTVNLKGRGLGGNPIEGMPQDNPKVELQESFAKAGLPEGWKTFITAGYEDWSIQPSSFDKTNFVATMNATKSSLEDFICASFLITPCMTNPKGYQPEISYDLAVMKSNELFASSTASVYCILADGSMDIKAPLFTVNYDQQAEYATLKNIKVKAPDTLAGKYFVGFYYQGATAASRSVGIEVDNIQISSKEKPTSVEEATVAPAKVWRSGDQIYFEGLNGVELQVYSITGTLLVTFPVADTGAVTLRDANQHCLVRYGTSSLVL</sequence>
<accession>C2MDS5</accession>
<comment type="caution">
    <text evidence="1">The sequence shown here is derived from an EMBL/GenBank/DDBJ whole genome shotgun (WGS) entry which is preliminary data.</text>
</comment>
<name>C2MDS5_9PORP</name>
<proteinExistence type="predicted"/>
<evidence type="ECO:0000313" key="2">
    <source>
        <dbReference type="Proteomes" id="UP000003303"/>
    </source>
</evidence>
<organism evidence="1 2">
    <name type="scientific">Porphyromonas uenonis 60-3</name>
    <dbReference type="NCBI Taxonomy" id="596327"/>
    <lineage>
        <taxon>Bacteria</taxon>
        <taxon>Pseudomonadati</taxon>
        <taxon>Bacteroidota</taxon>
        <taxon>Bacteroidia</taxon>
        <taxon>Bacteroidales</taxon>
        <taxon>Porphyromonadaceae</taxon>
        <taxon>Porphyromonas</taxon>
    </lineage>
</organism>
<dbReference type="AlphaFoldDB" id="C2MDS5"/>
<gene>
    <name evidence="1" type="ORF">PORUE0001_1356</name>
</gene>
<reference evidence="1 2" key="1">
    <citation type="submission" date="2009-04" db="EMBL/GenBank/DDBJ databases">
        <authorList>
            <person name="Sebastian Y."/>
            <person name="Madupu R."/>
            <person name="Durkin A.S."/>
            <person name="Torralba M."/>
            <person name="Methe B."/>
            <person name="Sutton G.G."/>
            <person name="Strausberg R.L."/>
            <person name="Nelson K.E."/>
        </authorList>
    </citation>
    <scope>NUCLEOTIDE SEQUENCE [LARGE SCALE GENOMIC DNA]</scope>
    <source>
        <strain evidence="1 2">60-3</strain>
    </source>
</reference>
<dbReference type="STRING" id="596327.PORUE0001_1356"/>
<dbReference type="EMBL" id="ACLR01000214">
    <property type="protein sequence ID" value="EEK16085.1"/>
    <property type="molecule type" value="Genomic_DNA"/>
</dbReference>
<protein>
    <submittedName>
        <fullName evidence="1">Uncharacterized protein</fullName>
    </submittedName>
</protein>